<comment type="caution">
    <text evidence="2">The sequence shown here is derived from an EMBL/GenBank/DDBJ whole genome shotgun (WGS) entry which is preliminary data.</text>
</comment>
<keyword evidence="1" id="KW-0732">Signal</keyword>
<dbReference type="EMBL" id="LJIJ01002874">
    <property type="protein sequence ID" value="ODM89136.1"/>
    <property type="molecule type" value="Genomic_DNA"/>
</dbReference>
<gene>
    <name evidence="2" type="ORF">Ocin01_17547</name>
</gene>
<keyword evidence="3" id="KW-1185">Reference proteome</keyword>
<organism evidence="2 3">
    <name type="scientific">Orchesella cincta</name>
    <name type="common">Springtail</name>
    <name type="synonym">Podura cincta</name>
    <dbReference type="NCBI Taxonomy" id="48709"/>
    <lineage>
        <taxon>Eukaryota</taxon>
        <taxon>Metazoa</taxon>
        <taxon>Ecdysozoa</taxon>
        <taxon>Arthropoda</taxon>
        <taxon>Hexapoda</taxon>
        <taxon>Collembola</taxon>
        <taxon>Entomobryomorpha</taxon>
        <taxon>Entomobryoidea</taxon>
        <taxon>Orchesellidae</taxon>
        <taxon>Orchesellinae</taxon>
        <taxon>Orchesella</taxon>
    </lineage>
</organism>
<feature type="chain" id="PRO_5008903602" evidence="1">
    <location>
        <begin position="17"/>
        <end position="149"/>
    </location>
</feature>
<dbReference type="Proteomes" id="UP000094527">
    <property type="component" value="Unassembled WGS sequence"/>
</dbReference>
<evidence type="ECO:0000313" key="3">
    <source>
        <dbReference type="Proteomes" id="UP000094527"/>
    </source>
</evidence>
<evidence type="ECO:0000256" key="1">
    <source>
        <dbReference type="SAM" id="SignalP"/>
    </source>
</evidence>
<dbReference type="AlphaFoldDB" id="A0A1D2M828"/>
<feature type="signal peptide" evidence="1">
    <location>
        <begin position="1"/>
        <end position="16"/>
    </location>
</feature>
<accession>A0A1D2M828</accession>
<protein>
    <submittedName>
        <fullName evidence="2">Uncharacterized protein</fullName>
    </submittedName>
</protein>
<name>A0A1D2M828_ORCCI</name>
<evidence type="ECO:0000313" key="2">
    <source>
        <dbReference type="EMBL" id="ODM89136.1"/>
    </source>
</evidence>
<proteinExistence type="predicted"/>
<sequence>MNAFALVLLVVASANAGSPLRSFLQLWRCRCCSATIGCPTNCPHRCRSTTIDCSTRCPHCCRSTPIDCPTRCPRPSRPTNCPHVQVAQPVSALSKSPNQLSALSKSLNPLSTLLNQLSAPLSLNHNWLLPHSLTRLLPTVDSSTKSTLL</sequence>
<reference evidence="2 3" key="1">
    <citation type="journal article" date="2016" name="Genome Biol. Evol.">
        <title>Gene Family Evolution Reflects Adaptation to Soil Environmental Stressors in the Genome of the Collembolan Orchesella cincta.</title>
        <authorList>
            <person name="Faddeeva-Vakhrusheva A."/>
            <person name="Derks M.F."/>
            <person name="Anvar S.Y."/>
            <person name="Agamennone V."/>
            <person name="Suring W."/>
            <person name="Smit S."/>
            <person name="van Straalen N.M."/>
            <person name="Roelofs D."/>
        </authorList>
    </citation>
    <scope>NUCLEOTIDE SEQUENCE [LARGE SCALE GENOMIC DNA]</scope>
    <source>
        <tissue evidence="2">Mixed pool</tissue>
    </source>
</reference>